<dbReference type="InterPro" id="IPR042070">
    <property type="entry name" value="PucR_C-HTH_sf"/>
</dbReference>
<reference evidence="4" key="1">
    <citation type="journal article" date="2014" name="Int. J. Syst. Evol. Microbiol.">
        <title>Complete genome sequence of Corynebacterium casei LMG S-19264T (=DSM 44701T), isolated from a smear-ripened cheese.</title>
        <authorList>
            <consortium name="US DOE Joint Genome Institute (JGI-PGF)"/>
            <person name="Walter F."/>
            <person name="Albersmeier A."/>
            <person name="Kalinowski J."/>
            <person name="Ruckert C."/>
        </authorList>
    </citation>
    <scope>NUCLEOTIDE SEQUENCE</scope>
    <source>
        <strain evidence="4">VKM Ac-1958</strain>
    </source>
</reference>
<dbReference type="RefSeq" id="WP_204938239.1">
    <property type="nucleotide sequence ID" value="NZ_BAAAUM010000001.1"/>
</dbReference>
<dbReference type="PANTHER" id="PTHR33744">
    <property type="entry name" value="CARBOHYDRATE DIACID REGULATOR"/>
    <property type="match status" value="1"/>
</dbReference>
<dbReference type="Proteomes" id="UP001142325">
    <property type="component" value="Unassembled WGS sequence"/>
</dbReference>
<sequence length="393" mass="42302">MNLEGHVQAYADQLGRPIIVFDVDLNVVAFSVHDRDVDHARLAIILSHKGSSRAKESIRKYRVGYAEGPVRIPPINGGQARQVAPVRHEGHLVGYISSTIPEDLLHPDVDEDAVLDNDATREGRVQIGVILAAMALGIREDEDRSLRLVTGLLTGDEGQRARAADELLTAALIAPVPHYTVISIQPPSVAESSAATMRLVLDRALVMIPVFPSLKAVGAVIEGEAVLVVPYEIDASKLGALLEVQAFSGLRAGVGGAHAPLTDAYRSLREARIAARGAVVDPAHAGVALWDELGLDRMLLQLPLADLAVGDLPVSLQRLLTAQSGPDLAQTLEAYLDYGCDAQRTAQQLHVHRSTLYYRLDRVRAIAEVDLSDGAVRRELHTALRIATLAGLR</sequence>
<dbReference type="Pfam" id="PF13556">
    <property type="entry name" value="HTH_30"/>
    <property type="match status" value="1"/>
</dbReference>
<feature type="domain" description="PucR C-terminal helix-turn-helix" evidence="2">
    <location>
        <begin position="328"/>
        <end position="386"/>
    </location>
</feature>
<evidence type="ECO:0000259" key="2">
    <source>
        <dbReference type="Pfam" id="PF13556"/>
    </source>
</evidence>
<evidence type="ECO:0000313" key="5">
    <source>
        <dbReference type="Proteomes" id="UP001142325"/>
    </source>
</evidence>
<evidence type="ECO:0000259" key="3">
    <source>
        <dbReference type="Pfam" id="PF17853"/>
    </source>
</evidence>
<reference evidence="4" key="2">
    <citation type="submission" date="2023-01" db="EMBL/GenBank/DDBJ databases">
        <authorList>
            <person name="Sun Q."/>
            <person name="Evtushenko L."/>
        </authorList>
    </citation>
    <scope>NUCLEOTIDE SEQUENCE</scope>
    <source>
        <strain evidence="4">VKM Ac-1958</strain>
    </source>
</reference>
<dbReference type="PANTHER" id="PTHR33744:SF17">
    <property type="entry name" value="CONSERVED PROTEIN"/>
    <property type="match status" value="1"/>
</dbReference>
<protein>
    <submittedName>
        <fullName evidence="4">Transcriptional regulator</fullName>
    </submittedName>
</protein>
<keyword evidence="5" id="KW-1185">Reference proteome</keyword>
<dbReference type="InterPro" id="IPR041522">
    <property type="entry name" value="CdaR_GGDEF"/>
</dbReference>
<dbReference type="Gene3D" id="1.10.10.2840">
    <property type="entry name" value="PucR C-terminal helix-turn-helix domain"/>
    <property type="match status" value="1"/>
</dbReference>
<dbReference type="InterPro" id="IPR025736">
    <property type="entry name" value="PucR_C-HTH_dom"/>
</dbReference>
<accession>A0A9W6HPM9</accession>
<evidence type="ECO:0000256" key="1">
    <source>
        <dbReference type="ARBA" id="ARBA00006754"/>
    </source>
</evidence>
<dbReference type="EMBL" id="BSET01000001">
    <property type="protein sequence ID" value="GLK00523.1"/>
    <property type="molecule type" value="Genomic_DNA"/>
</dbReference>
<name>A0A9W6HPM9_9MICO</name>
<comment type="similarity">
    <text evidence="1">Belongs to the CdaR family.</text>
</comment>
<dbReference type="AlphaFoldDB" id="A0A9W6HPM9"/>
<evidence type="ECO:0000313" key="4">
    <source>
        <dbReference type="EMBL" id="GLK00523.1"/>
    </source>
</evidence>
<proteinExistence type="inferred from homology"/>
<dbReference type="InterPro" id="IPR051448">
    <property type="entry name" value="CdaR-like_regulators"/>
</dbReference>
<dbReference type="Pfam" id="PF17853">
    <property type="entry name" value="GGDEF_2"/>
    <property type="match status" value="1"/>
</dbReference>
<comment type="caution">
    <text evidence="4">The sequence shown here is derived from an EMBL/GenBank/DDBJ whole genome shotgun (WGS) entry which is preliminary data.</text>
</comment>
<organism evidence="4 5">
    <name type="scientific">Microbacterium keratanolyticum</name>
    <dbReference type="NCBI Taxonomy" id="67574"/>
    <lineage>
        <taxon>Bacteria</taxon>
        <taxon>Bacillati</taxon>
        <taxon>Actinomycetota</taxon>
        <taxon>Actinomycetes</taxon>
        <taxon>Micrococcales</taxon>
        <taxon>Microbacteriaceae</taxon>
        <taxon>Microbacterium</taxon>
    </lineage>
</organism>
<gene>
    <name evidence="4" type="ORF">GCM10017596_02380</name>
</gene>
<feature type="domain" description="CdaR GGDEF-like" evidence="3">
    <location>
        <begin position="176"/>
        <end position="276"/>
    </location>
</feature>